<dbReference type="KEGG" id="fmr:Fuma_00079"/>
<keyword evidence="1" id="KW-0472">Membrane</keyword>
<dbReference type="EMBL" id="CP017641">
    <property type="protein sequence ID" value="APZ90500.1"/>
    <property type="molecule type" value="Genomic_DNA"/>
</dbReference>
<keyword evidence="3" id="KW-1185">Reference proteome</keyword>
<gene>
    <name evidence="2" type="ORF">Fuma_00079</name>
</gene>
<organism evidence="2 3">
    <name type="scientific">Fuerstiella marisgermanici</name>
    <dbReference type="NCBI Taxonomy" id="1891926"/>
    <lineage>
        <taxon>Bacteria</taxon>
        <taxon>Pseudomonadati</taxon>
        <taxon>Planctomycetota</taxon>
        <taxon>Planctomycetia</taxon>
        <taxon>Planctomycetales</taxon>
        <taxon>Planctomycetaceae</taxon>
        <taxon>Fuerstiella</taxon>
    </lineage>
</organism>
<reference evidence="2 3" key="1">
    <citation type="journal article" date="2016" name="Front. Microbiol.">
        <title>Fuerstia marisgermanicae gen. nov., sp. nov., an Unusual Member of the Phylum Planctomycetes from the German Wadden Sea.</title>
        <authorList>
            <person name="Kohn T."/>
            <person name="Heuer A."/>
            <person name="Jogler M."/>
            <person name="Vollmers J."/>
            <person name="Boedeker C."/>
            <person name="Bunk B."/>
            <person name="Rast P."/>
            <person name="Borchert D."/>
            <person name="Glockner I."/>
            <person name="Freese H.M."/>
            <person name="Klenk H.P."/>
            <person name="Overmann J."/>
            <person name="Kaster A.K."/>
            <person name="Rohde M."/>
            <person name="Wiegand S."/>
            <person name="Jogler C."/>
        </authorList>
    </citation>
    <scope>NUCLEOTIDE SEQUENCE [LARGE SCALE GENOMIC DNA]</scope>
    <source>
        <strain evidence="2 3">NH11</strain>
    </source>
</reference>
<sequence>MTCCCRNQTPLRNKTLLSRAGVATQWILPGVALAFVPKCPGCVAAYVALWTGLGIGLTTATYLRWVLIAICVTALAVLALSRLRHLRNLNRVNVQSSELEK</sequence>
<name>A0A1P8W8X7_9PLAN</name>
<evidence type="ECO:0000256" key="1">
    <source>
        <dbReference type="SAM" id="Phobius"/>
    </source>
</evidence>
<evidence type="ECO:0000313" key="2">
    <source>
        <dbReference type="EMBL" id="APZ90500.1"/>
    </source>
</evidence>
<proteinExistence type="predicted"/>
<dbReference type="AlphaFoldDB" id="A0A1P8W8X7"/>
<accession>A0A1P8W8X7</accession>
<dbReference type="Proteomes" id="UP000187735">
    <property type="component" value="Chromosome"/>
</dbReference>
<feature type="transmembrane region" description="Helical" evidence="1">
    <location>
        <begin position="26"/>
        <end position="50"/>
    </location>
</feature>
<evidence type="ECO:0000313" key="3">
    <source>
        <dbReference type="Proteomes" id="UP000187735"/>
    </source>
</evidence>
<keyword evidence="1" id="KW-0812">Transmembrane</keyword>
<protein>
    <submittedName>
        <fullName evidence="2">Uncharacterized protein</fullName>
    </submittedName>
</protein>
<keyword evidence="1" id="KW-1133">Transmembrane helix</keyword>
<feature type="transmembrane region" description="Helical" evidence="1">
    <location>
        <begin position="62"/>
        <end position="81"/>
    </location>
</feature>
<dbReference type="STRING" id="1891926.Fuma_00079"/>